<keyword evidence="2 10" id="KW-0645">Protease</keyword>
<evidence type="ECO:0000256" key="8">
    <source>
        <dbReference type="ARBA" id="ARBA00023049"/>
    </source>
</evidence>
<keyword evidence="3" id="KW-0812">Transmembrane</keyword>
<dbReference type="GO" id="GO:0046872">
    <property type="term" value="F:metal ion binding"/>
    <property type="evidence" value="ECO:0007669"/>
    <property type="project" value="UniProtKB-KW"/>
</dbReference>
<organism evidence="13 14">
    <name type="scientific">Stephanodiscus triporus</name>
    <dbReference type="NCBI Taxonomy" id="2934178"/>
    <lineage>
        <taxon>Eukaryota</taxon>
        <taxon>Sar</taxon>
        <taxon>Stramenopiles</taxon>
        <taxon>Ochrophyta</taxon>
        <taxon>Bacillariophyta</taxon>
        <taxon>Coscinodiscophyceae</taxon>
        <taxon>Thalassiosirophycidae</taxon>
        <taxon>Stephanodiscales</taxon>
        <taxon>Stephanodiscaceae</taxon>
        <taxon>Stephanodiscus</taxon>
    </lineage>
</organism>
<evidence type="ECO:0000256" key="9">
    <source>
        <dbReference type="ARBA" id="ARBA00023136"/>
    </source>
</evidence>
<keyword evidence="14" id="KW-1185">Reference proteome</keyword>
<evidence type="ECO:0000256" key="7">
    <source>
        <dbReference type="ARBA" id="ARBA00022989"/>
    </source>
</evidence>
<keyword evidence="9" id="KW-0472">Membrane</keyword>
<dbReference type="Pfam" id="PF01435">
    <property type="entry name" value="Peptidase_M48"/>
    <property type="match status" value="1"/>
</dbReference>
<feature type="chain" id="PRO_5044890257" description="Peptidase M48 domain-containing protein" evidence="11">
    <location>
        <begin position="20"/>
        <end position="298"/>
    </location>
</feature>
<evidence type="ECO:0000256" key="4">
    <source>
        <dbReference type="ARBA" id="ARBA00022723"/>
    </source>
</evidence>
<dbReference type="GO" id="GO:0006508">
    <property type="term" value="P:proteolysis"/>
    <property type="evidence" value="ECO:0007669"/>
    <property type="project" value="UniProtKB-KW"/>
</dbReference>
<evidence type="ECO:0000256" key="1">
    <source>
        <dbReference type="ARBA" id="ARBA00022475"/>
    </source>
</evidence>
<proteinExistence type="inferred from homology"/>
<gene>
    <name evidence="13" type="ORF">ACHAW5_010928</name>
</gene>
<keyword evidence="11" id="KW-0732">Signal</keyword>
<dbReference type="InterPro" id="IPR001915">
    <property type="entry name" value="Peptidase_M48"/>
</dbReference>
<dbReference type="Proteomes" id="UP001530315">
    <property type="component" value="Unassembled WGS sequence"/>
</dbReference>
<keyword evidence="5 10" id="KW-0378">Hydrolase</keyword>
<dbReference type="GO" id="GO:0008237">
    <property type="term" value="F:metallopeptidase activity"/>
    <property type="evidence" value="ECO:0007669"/>
    <property type="project" value="UniProtKB-KW"/>
</dbReference>
<dbReference type="EMBL" id="JALLAZ020000021">
    <property type="protein sequence ID" value="KAL3805725.1"/>
    <property type="molecule type" value="Genomic_DNA"/>
</dbReference>
<protein>
    <recommendedName>
        <fullName evidence="12">Peptidase M48 domain-containing protein</fullName>
    </recommendedName>
</protein>
<reference evidence="13 14" key="1">
    <citation type="submission" date="2024-10" db="EMBL/GenBank/DDBJ databases">
        <title>Updated reference genomes for cyclostephanoid diatoms.</title>
        <authorList>
            <person name="Roberts W.R."/>
            <person name="Alverson A.J."/>
        </authorList>
    </citation>
    <scope>NUCLEOTIDE SEQUENCE [LARGE SCALE GENOMIC DNA]</scope>
    <source>
        <strain evidence="13 14">AJA276-08</strain>
    </source>
</reference>
<keyword evidence="1" id="KW-1003">Cell membrane</keyword>
<dbReference type="Gene3D" id="3.30.2010.10">
    <property type="entry name" value="Metalloproteases ('zincins'), catalytic domain"/>
    <property type="match status" value="1"/>
</dbReference>
<evidence type="ECO:0000259" key="12">
    <source>
        <dbReference type="Pfam" id="PF01435"/>
    </source>
</evidence>
<comment type="similarity">
    <text evidence="10">Belongs to the peptidase M48 family.</text>
</comment>
<comment type="cofactor">
    <cofactor evidence="10">
        <name>Zn(2+)</name>
        <dbReference type="ChEBI" id="CHEBI:29105"/>
    </cofactor>
    <text evidence="10">Binds 1 zinc ion per subunit.</text>
</comment>
<evidence type="ECO:0000256" key="11">
    <source>
        <dbReference type="SAM" id="SignalP"/>
    </source>
</evidence>
<keyword evidence="4" id="KW-0479">Metal-binding</keyword>
<name>A0ABD3RD96_9STRA</name>
<feature type="domain" description="Peptidase M48" evidence="12">
    <location>
        <begin position="90"/>
        <end position="284"/>
    </location>
</feature>
<evidence type="ECO:0000313" key="13">
    <source>
        <dbReference type="EMBL" id="KAL3805725.1"/>
    </source>
</evidence>
<evidence type="ECO:0000256" key="3">
    <source>
        <dbReference type="ARBA" id="ARBA00022692"/>
    </source>
</evidence>
<dbReference type="PANTHER" id="PTHR43221:SF3">
    <property type="entry name" value="SLL1280 PROTEIN"/>
    <property type="match status" value="1"/>
</dbReference>
<evidence type="ECO:0000256" key="5">
    <source>
        <dbReference type="ARBA" id="ARBA00022801"/>
    </source>
</evidence>
<comment type="caution">
    <text evidence="13">The sequence shown here is derived from an EMBL/GenBank/DDBJ whole genome shotgun (WGS) entry which is preliminary data.</text>
</comment>
<keyword evidence="8 10" id="KW-0482">Metalloprotease</keyword>
<dbReference type="InterPro" id="IPR050083">
    <property type="entry name" value="HtpX_protease"/>
</dbReference>
<evidence type="ECO:0000256" key="6">
    <source>
        <dbReference type="ARBA" id="ARBA00022833"/>
    </source>
</evidence>
<keyword evidence="7" id="KW-1133">Transmembrane helix</keyword>
<keyword evidence="6 10" id="KW-0862">Zinc</keyword>
<accession>A0ABD3RD96</accession>
<evidence type="ECO:0000313" key="14">
    <source>
        <dbReference type="Proteomes" id="UP001530315"/>
    </source>
</evidence>
<evidence type="ECO:0000256" key="2">
    <source>
        <dbReference type="ARBA" id="ARBA00022670"/>
    </source>
</evidence>
<feature type="signal peptide" evidence="11">
    <location>
        <begin position="1"/>
        <end position="19"/>
    </location>
</feature>
<dbReference type="PANTHER" id="PTHR43221">
    <property type="entry name" value="PROTEASE HTPX"/>
    <property type="match status" value="1"/>
</dbReference>
<dbReference type="AlphaFoldDB" id="A0ABD3RD96"/>
<dbReference type="CDD" id="cd07325">
    <property type="entry name" value="M48_Ste24p_like"/>
    <property type="match status" value="1"/>
</dbReference>
<evidence type="ECO:0000256" key="10">
    <source>
        <dbReference type="RuleBase" id="RU003983"/>
    </source>
</evidence>
<sequence length="298" mass="32901">MILYTSIVFSVHAVGTALAFPSNSVPVSRIPLKGIDASQFRHPLDRDLTSFVRGAPLSNLAENAVRASLSIMEQAARLDLLSSSVKVSPQQMPELYKAMEDASRLLDVEVVPELYVQSSSQANAFTLAFQGRNNEPPIVVVTSALLDRCTNDEIEAIIGHELGHVKCSHSLYLTVGGLVSAPLRGLPVMGSQVEQLLQQWRLAAEYSCDRAALLVAQDVNIVAGAMLKLFAGTSRATNTQAFIDQSKEYEKLLKDANPMVRASIRMQQRTHPLPVKRVAELEKWFNSDEYRRIIHSKF</sequence>